<reference evidence="2" key="1">
    <citation type="journal article" date="2019" name="Int. J. Syst. Evol. Microbiol.">
        <title>The Global Catalogue of Microorganisms (GCM) 10K type strain sequencing project: providing services to taxonomists for standard genome sequencing and annotation.</title>
        <authorList>
            <consortium name="The Broad Institute Genomics Platform"/>
            <consortium name="The Broad Institute Genome Sequencing Center for Infectious Disease"/>
            <person name="Wu L."/>
            <person name="Ma J."/>
        </authorList>
    </citation>
    <scope>NUCLEOTIDE SEQUENCE [LARGE SCALE GENOMIC DNA]</scope>
    <source>
        <strain evidence="2">CGMCC 1.15461</strain>
    </source>
</reference>
<organism evidence="1 2">
    <name type="scientific">Flavobacterium suaedae</name>
    <dbReference type="NCBI Taxonomy" id="1767027"/>
    <lineage>
        <taxon>Bacteria</taxon>
        <taxon>Pseudomonadati</taxon>
        <taxon>Bacteroidota</taxon>
        <taxon>Flavobacteriia</taxon>
        <taxon>Flavobacteriales</taxon>
        <taxon>Flavobacteriaceae</taxon>
        <taxon>Flavobacterium</taxon>
    </lineage>
</organism>
<gene>
    <name evidence="1" type="ORF">GCM10007424_00270</name>
</gene>
<comment type="caution">
    <text evidence="1">The sequence shown here is derived from an EMBL/GenBank/DDBJ whole genome shotgun (WGS) entry which is preliminary data.</text>
</comment>
<evidence type="ECO:0000313" key="2">
    <source>
        <dbReference type="Proteomes" id="UP000615760"/>
    </source>
</evidence>
<proteinExistence type="predicted"/>
<dbReference type="RefSeq" id="WP_188619195.1">
    <property type="nucleotide sequence ID" value="NZ_BMJE01000001.1"/>
</dbReference>
<dbReference type="EMBL" id="BMJE01000001">
    <property type="protein sequence ID" value="GGB64344.1"/>
    <property type="molecule type" value="Genomic_DNA"/>
</dbReference>
<evidence type="ECO:0008006" key="3">
    <source>
        <dbReference type="Google" id="ProtNLM"/>
    </source>
</evidence>
<accession>A0ABQ1JEI8</accession>
<dbReference type="PANTHER" id="PTHR38733">
    <property type="entry name" value="PROTEIN MCRC"/>
    <property type="match status" value="1"/>
</dbReference>
<dbReference type="InterPro" id="IPR019292">
    <property type="entry name" value="McrC"/>
</dbReference>
<dbReference type="Pfam" id="PF10117">
    <property type="entry name" value="McrBC"/>
    <property type="match status" value="1"/>
</dbReference>
<protein>
    <recommendedName>
        <fullName evidence="3">Restriction endonuclease</fullName>
    </recommendedName>
</protein>
<dbReference type="PANTHER" id="PTHR38733:SF1">
    <property type="entry name" value="TYPE IV METHYL-DIRECTED RESTRICTION ENZYME ECOKMCRBC"/>
    <property type="match status" value="1"/>
</dbReference>
<sequence length="465" mass="54005">MQITVPVNHNFHEESPIKESALTDAFHACTDQLKCLKEIFSSVNELNTGNPDLKKVKIVSLKQGRHFTADNNRLILKMYSKEKKSTKEYYIQTGLYAGVIFHKGCKINISSRYGDILLHRMLNFVLDIFIDCNPEKAQKQNIENPYLHIIKYLFVQSLEKAAILGIPQEYKRDIQRSSKLRGNINIAEYIKRDIPFQGKITSVFNERKYVQEIVDVLHVAIKKIENFMSSEDQKRLLGIIQLLQQEFSGYYPSHRIIEKAKNNPSFNNPMYAGFRNVLRYAEIILQNDGLTQNKQDNQLSTHGYLFDIAELFEIYLEKLLSRGLENWNVTGQENLALYHKQFYRRSMFPDIVLKHKVNNKIAVFDVKFKKMEMVNADVDRNDLHQIHSYAGFYNTNLVLAGLLYPFTKEVNTHISHSKHLYGNEELPPSFIIDGIHVNALQNFNSLKQAEISFIERIKSLLAIHC</sequence>
<dbReference type="Proteomes" id="UP000615760">
    <property type="component" value="Unassembled WGS sequence"/>
</dbReference>
<evidence type="ECO:0000313" key="1">
    <source>
        <dbReference type="EMBL" id="GGB64344.1"/>
    </source>
</evidence>
<keyword evidence="2" id="KW-1185">Reference proteome</keyword>
<name>A0ABQ1JEI8_9FLAO</name>